<evidence type="ECO:0000256" key="4">
    <source>
        <dbReference type="ARBA" id="ARBA00023157"/>
    </source>
</evidence>
<feature type="domain" description="Peptidase S1" evidence="8">
    <location>
        <begin position="60"/>
        <end position="299"/>
    </location>
</feature>
<dbReference type="CDD" id="cd00190">
    <property type="entry name" value="Tryp_SPc"/>
    <property type="match status" value="4"/>
</dbReference>
<evidence type="ECO:0000313" key="10">
    <source>
        <dbReference type="Proteomes" id="UP000648187"/>
    </source>
</evidence>
<dbReference type="FunFam" id="2.40.10.10:FF:000034">
    <property type="entry name" value="Eupolytin"/>
    <property type="match status" value="3"/>
</dbReference>
<dbReference type="GO" id="GO:0004252">
    <property type="term" value="F:serine-type endopeptidase activity"/>
    <property type="evidence" value="ECO:0007669"/>
    <property type="project" value="InterPro"/>
</dbReference>
<evidence type="ECO:0000256" key="3">
    <source>
        <dbReference type="ARBA" id="ARBA00022825"/>
    </source>
</evidence>
<feature type="chain" id="PRO_5032903708" description="Peptidase S1 domain-containing protein" evidence="7">
    <location>
        <begin position="18"/>
        <end position="1219"/>
    </location>
</feature>
<feature type="signal peptide" evidence="7">
    <location>
        <begin position="1"/>
        <end position="17"/>
    </location>
</feature>
<reference evidence="9" key="1">
    <citation type="submission" date="2020-08" db="EMBL/GenBank/DDBJ databases">
        <title>Spodoptera exigua strain:BAW_Kor-Di-RS1 Genome sequencing and assembly.</title>
        <authorList>
            <person name="Kim J."/>
            <person name="Nam H.Y."/>
            <person name="Kwon M."/>
            <person name="Choi J.H."/>
            <person name="Cho S.R."/>
            <person name="Kim G.-H."/>
        </authorList>
    </citation>
    <scope>NUCLEOTIDE SEQUENCE</scope>
    <source>
        <strain evidence="9">BAW_Kor-Di-RS1</strain>
        <tissue evidence="9">Whole-body</tissue>
    </source>
</reference>
<dbReference type="GO" id="GO:0006508">
    <property type="term" value="P:proteolysis"/>
    <property type="evidence" value="ECO:0007669"/>
    <property type="project" value="UniProtKB-KW"/>
</dbReference>
<dbReference type="Proteomes" id="UP000648187">
    <property type="component" value="Unassembled WGS sequence"/>
</dbReference>
<dbReference type="InterPro" id="IPR001254">
    <property type="entry name" value="Trypsin_dom"/>
</dbReference>
<dbReference type="InterPro" id="IPR043504">
    <property type="entry name" value="Peptidase_S1_PA_chymotrypsin"/>
</dbReference>
<dbReference type="InterPro" id="IPR033116">
    <property type="entry name" value="TRYPSIN_SER"/>
</dbReference>
<dbReference type="Gene3D" id="2.40.10.10">
    <property type="entry name" value="Trypsin-like serine proteases"/>
    <property type="match status" value="4"/>
</dbReference>
<protein>
    <recommendedName>
        <fullName evidence="8">Peptidase S1 domain-containing protein</fullName>
    </recommendedName>
</protein>
<keyword evidence="10" id="KW-1185">Reference proteome</keyword>
<evidence type="ECO:0000313" key="9">
    <source>
        <dbReference type="EMBL" id="KAF9422958.1"/>
    </source>
</evidence>
<dbReference type="InterPro" id="IPR009003">
    <property type="entry name" value="Peptidase_S1_PA"/>
</dbReference>
<organism evidence="9 10">
    <name type="scientific">Spodoptera exigua</name>
    <name type="common">Beet armyworm</name>
    <name type="synonym">Noctua fulgens</name>
    <dbReference type="NCBI Taxonomy" id="7107"/>
    <lineage>
        <taxon>Eukaryota</taxon>
        <taxon>Metazoa</taxon>
        <taxon>Ecdysozoa</taxon>
        <taxon>Arthropoda</taxon>
        <taxon>Hexapoda</taxon>
        <taxon>Insecta</taxon>
        <taxon>Pterygota</taxon>
        <taxon>Neoptera</taxon>
        <taxon>Endopterygota</taxon>
        <taxon>Lepidoptera</taxon>
        <taxon>Glossata</taxon>
        <taxon>Ditrysia</taxon>
        <taxon>Noctuoidea</taxon>
        <taxon>Noctuidae</taxon>
        <taxon>Amphipyrinae</taxon>
        <taxon>Spodoptera</taxon>
    </lineage>
</organism>
<gene>
    <name evidence="9" type="ORF">HW555_001501</name>
</gene>
<dbReference type="EMBL" id="JACKWZ010000012">
    <property type="protein sequence ID" value="KAF9422958.1"/>
    <property type="molecule type" value="Genomic_DNA"/>
</dbReference>
<keyword evidence="1 6" id="KW-0645">Protease</keyword>
<dbReference type="PANTHER" id="PTHR24256">
    <property type="entry name" value="TRYPTASE-RELATED"/>
    <property type="match status" value="1"/>
</dbReference>
<feature type="domain" description="Peptidase S1" evidence="8">
    <location>
        <begin position="982"/>
        <end position="1216"/>
    </location>
</feature>
<evidence type="ECO:0000259" key="8">
    <source>
        <dbReference type="PROSITE" id="PS50240"/>
    </source>
</evidence>
<name>A0A835GSB2_SPOEX</name>
<evidence type="ECO:0000256" key="1">
    <source>
        <dbReference type="ARBA" id="ARBA00022670"/>
    </source>
</evidence>
<keyword evidence="3 6" id="KW-0720">Serine protease</keyword>
<feature type="domain" description="Peptidase S1" evidence="8">
    <location>
        <begin position="677"/>
        <end position="911"/>
    </location>
</feature>
<feature type="domain" description="Peptidase S1" evidence="8">
    <location>
        <begin position="356"/>
        <end position="590"/>
    </location>
</feature>
<comment type="caution">
    <text evidence="9">The sequence shown here is derived from an EMBL/GenBank/DDBJ whole genome shotgun (WGS) entry which is preliminary data.</text>
</comment>
<dbReference type="InterPro" id="IPR001314">
    <property type="entry name" value="Peptidase_S1A"/>
</dbReference>
<comment type="similarity">
    <text evidence="5">Belongs to the peptidase S1 family. CLIP subfamily.</text>
</comment>
<dbReference type="PROSITE" id="PS50240">
    <property type="entry name" value="TRYPSIN_DOM"/>
    <property type="match status" value="4"/>
</dbReference>
<dbReference type="PROSITE" id="PS00135">
    <property type="entry name" value="TRYPSIN_SER"/>
    <property type="match status" value="4"/>
</dbReference>
<keyword evidence="4" id="KW-1015">Disulfide bond</keyword>
<keyword evidence="2 6" id="KW-0378">Hydrolase</keyword>
<keyword evidence="7" id="KW-0732">Signal</keyword>
<evidence type="ECO:0000256" key="6">
    <source>
        <dbReference type="RuleBase" id="RU363034"/>
    </source>
</evidence>
<dbReference type="SUPFAM" id="SSF50494">
    <property type="entry name" value="Trypsin-like serine proteases"/>
    <property type="match status" value="4"/>
</dbReference>
<dbReference type="InterPro" id="IPR018114">
    <property type="entry name" value="TRYPSIN_HIS"/>
</dbReference>
<dbReference type="PROSITE" id="PS00134">
    <property type="entry name" value="TRYPSIN_HIS"/>
    <property type="match status" value="4"/>
</dbReference>
<evidence type="ECO:0000256" key="2">
    <source>
        <dbReference type="ARBA" id="ARBA00022801"/>
    </source>
</evidence>
<dbReference type="Pfam" id="PF00089">
    <property type="entry name" value="Trypsin"/>
    <property type="match status" value="4"/>
</dbReference>
<dbReference type="InterPro" id="IPR051487">
    <property type="entry name" value="Ser/Thr_Proteases_Immune/Dev"/>
</dbReference>
<dbReference type="AlphaFoldDB" id="A0A835GSB2"/>
<dbReference type="PRINTS" id="PR00722">
    <property type="entry name" value="CHYMOTRYPSIN"/>
</dbReference>
<sequence>MKFLGLALLALAAVASAKNIHVEDVIDLEDITAYGYLAKVGKPLADAIRKAEEEASASRIVGGSASSLGQFPYQAGLLADFAAGQGVCGGSLISANRVLTAAHCWFDGQNQAWRFTVVLGSIRLFSGGTRVTSSSVVMHGSWLPSLIRNDVAVIRLNSNVALSSNIAVIALPSGSQLNENFAGETAVASGFGRTYYYCTGAGITINQFLSHVSLPVITNAVCRASFPLIVQDSNICTSGAGGRSTCQGDSGGPLVVTRNNSPLLIGVTSFGSARGCQVGSPAAFARVTSFISWINGQLFLALTLLALAAVASAKNINVEDAIDLEDITAYGYLAKIGKPLADEIRKAEEEASASRIVGGSASSVGQFPYQAGLLADFSQGQGVCGGSLLRANRVLTAAHCWFDGQNQAWRFTVVLGSVRLFSGGTRVTSSNVVMHGSWNPSLIRNDVAMIRLNSNVGLSNNIAVIALPSGSQLNENFAGENAIASGFGRTRAGISTNQFLSHVTLPVITNAVCRSSFPLIIQDSNICTSGAGGRSTCQGDSGGPLVVTRNSRPLLIGVTSFGSARGCQVGSPAAFARVTSYISWINAQISPIIICNLQYKYAESNILTYCLLINNGNMRFLALTLLALAAVASAKNINVEDAIDLEDITAYGYLAKIGKPLADEIRKAEEEASASRIVGGSASSVGQFPYQAGLLADFSQGQGVCGGSLLRANRVLTAAHCWFDGQNQAWRFTVVLGSVRLFSGGTRVTSSNVVMHGSWNPSLIRNDVAMIRLNSNVGLSNNIAVIALPSGSQLNENFAGENAIASGFGRTSAGISVNQFLSHVTLPVITNAVCRSSFPLLIQDSNICTSGAGGRSTCQGDSGGPLVVTRNSRPLLIGVTSFGSARGCQVGSPAAFARVTSYISWINGESNILTYCFINNGNMRFLALTLLALAAVASAKNINVEDAIDLEDITAYGYLAKIGKPLADEIRKAEEEASASRIVGGSASSVGQFPYQAGLLADFSQGQGVCGGSLVRANRVLTAAHCWFDGQNQAWRFTVVLGSVRLFSGGTRVTSSNVVMHGSWNPSLIRNDVAMIRLNSNVGLSNNIAVIALPSGSQLNENFAGENAIASGFGRTSAGISVNQFLSHVTLPVITNAVCRSSFPLLIQNSNICTSGAGGRSTCQGDSGGPLVVTRNSRPLLIGVTSFGSARGCQVGSPAAFARVTSFMSWINGQLTFKK</sequence>
<dbReference type="SMART" id="SM00020">
    <property type="entry name" value="Tryp_SPc"/>
    <property type="match status" value="4"/>
</dbReference>
<evidence type="ECO:0000256" key="5">
    <source>
        <dbReference type="ARBA" id="ARBA00024195"/>
    </source>
</evidence>
<evidence type="ECO:0000256" key="7">
    <source>
        <dbReference type="SAM" id="SignalP"/>
    </source>
</evidence>
<proteinExistence type="inferred from homology"/>
<accession>A0A835GSB2</accession>